<gene>
    <name evidence="2" type="ORF">XNOV1_A028029</name>
</gene>
<dbReference type="PANTHER" id="PTHR23187:SF3">
    <property type="entry name" value="SUMO-INTERACTING MOTIF-CONTAINING PROTEIN 1"/>
    <property type="match status" value="1"/>
</dbReference>
<name>A0AAV1FC53_XYRNO</name>
<reference evidence="2" key="1">
    <citation type="submission" date="2023-08" db="EMBL/GenBank/DDBJ databases">
        <authorList>
            <person name="Alioto T."/>
            <person name="Alioto T."/>
            <person name="Gomez Garrido J."/>
        </authorList>
    </citation>
    <scope>NUCLEOTIDE SEQUENCE</scope>
</reference>
<sequence length="850" mass="96216">MGDVIVLSSGSDEEDSDVQIVGSYSHFMTTADPLPLSQVRVDVDALNVNVPMQYINLTDPKWTLPELKRHKRKSLTVSAVVDLTMNEKEKVKEQEIVDLPSGNNQVKEESKDGNVLDKKDWELKKRSSSGLTAQEQDSSNFKQEHTSHKNGFVPTVQLKRLSFLGNHATEMKMSSGSVFLDKDCRQTSLKISQQGIVGETSQCDSNPTTTTSNGFHTKSKVDESPFQITESPVRQEQQIFQLLDSTVADSRKNSTLKDARDGSCPEVLPASPLSPFSSDDKAHNSSQRAFLCYNLELRSPNEEDNAQSCLSDHASLHFSAIRLNPPEHNDLNSQPQTSPKSQNHMSQVYPEPSSEHATAEDSSKWQTKESKAAEASNSSDLPSWSIPSEPLLSVPKTEDMDSKSSRDLEIDSPLSFLWQEGIEEEEEHTKSRFDMEFRAASIEDRHFVSPVTVRKMMSRVGPARAMTDEQEGIGSPEVLCRKSLSQVYSTMDVNYPEGTLQLLSDLLKPGYYPPRNVTSHLLHGILLDPQCPYHLCVEAFNLLMRTQRHHMADKTNIPWDWESLSTLMANQDHTKKHRTEVVRMFLEYVVQTLEDDFQVKYSSSSLQHSIAKATLSCDQQFPRVREVIKWLISVIVKSAEHEQRRELARERDEHIRMVSILQRMLSLALEIDRSPALTSAKLSQELFHMLIGNMPIRTHRMLLLESLQSKLLRCKLLVHLLDYACPLKNSPPMSLSLLLHFLHHCTLAPDPTDGTERWKKWEELIHLLWMFLLSYNKAMTGYLCSSVGEQRDRVGSLVYKPDDVVSKAAVREAVEAFLTRSKADLGQALPLHVEESLTYLQDYLLDVCQC</sequence>
<feature type="compositionally biased region" description="Polar residues" evidence="1">
    <location>
        <begin position="200"/>
        <end position="216"/>
    </location>
</feature>
<feature type="compositionally biased region" description="Polar residues" evidence="1">
    <location>
        <begin position="128"/>
        <end position="141"/>
    </location>
</feature>
<dbReference type="EMBL" id="OY660869">
    <property type="protein sequence ID" value="CAJ1058585.1"/>
    <property type="molecule type" value="Genomic_DNA"/>
</dbReference>
<organism evidence="2 3">
    <name type="scientific">Xyrichtys novacula</name>
    <name type="common">Pearly razorfish</name>
    <name type="synonym">Hemipteronotus novacula</name>
    <dbReference type="NCBI Taxonomy" id="13765"/>
    <lineage>
        <taxon>Eukaryota</taxon>
        <taxon>Metazoa</taxon>
        <taxon>Chordata</taxon>
        <taxon>Craniata</taxon>
        <taxon>Vertebrata</taxon>
        <taxon>Euteleostomi</taxon>
        <taxon>Actinopterygii</taxon>
        <taxon>Neopterygii</taxon>
        <taxon>Teleostei</taxon>
        <taxon>Neoteleostei</taxon>
        <taxon>Acanthomorphata</taxon>
        <taxon>Eupercaria</taxon>
        <taxon>Labriformes</taxon>
        <taxon>Labridae</taxon>
        <taxon>Xyrichtys</taxon>
    </lineage>
</organism>
<dbReference type="PANTHER" id="PTHR23187">
    <property type="entry name" value="FLJ44216 PROTEIN-RELATED"/>
    <property type="match status" value="1"/>
</dbReference>
<accession>A0AAV1FC53</accession>
<protein>
    <submittedName>
        <fullName evidence="2">Uncharacterized protein simc1 isoform X1</fullName>
    </submittedName>
</protein>
<dbReference type="Proteomes" id="UP001178508">
    <property type="component" value="Chromosome 6"/>
</dbReference>
<feature type="region of interest" description="Disordered" evidence="1">
    <location>
        <begin position="323"/>
        <end position="406"/>
    </location>
</feature>
<evidence type="ECO:0000313" key="3">
    <source>
        <dbReference type="Proteomes" id="UP001178508"/>
    </source>
</evidence>
<dbReference type="AlphaFoldDB" id="A0AAV1FC53"/>
<evidence type="ECO:0000313" key="2">
    <source>
        <dbReference type="EMBL" id="CAJ1058585.1"/>
    </source>
</evidence>
<dbReference type="GO" id="GO:0032184">
    <property type="term" value="F:SUMO polymer binding"/>
    <property type="evidence" value="ECO:0007669"/>
    <property type="project" value="TreeGrafter"/>
</dbReference>
<evidence type="ECO:0000256" key="1">
    <source>
        <dbReference type="SAM" id="MobiDB-lite"/>
    </source>
</evidence>
<keyword evidence="3" id="KW-1185">Reference proteome</keyword>
<feature type="region of interest" description="Disordered" evidence="1">
    <location>
        <begin position="125"/>
        <end position="151"/>
    </location>
</feature>
<feature type="compositionally biased region" description="Basic and acidic residues" evidence="1">
    <location>
        <begin position="353"/>
        <end position="372"/>
    </location>
</feature>
<feature type="region of interest" description="Disordered" evidence="1">
    <location>
        <begin position="200"/>
        <end position="232"/>
    </location>
</feature>
<feature type="compositionally biased region" description="Polar residues" evidence="1">
    <location>
        <begin position="331"/>
        <end position="346"/>
    </location>
</feature>
<dbReference type="InterPro" id="IPR052119">
    <property type="entry name" value="ElonginBC-PRC2_ViralRestrict"/>
</dbReference>
<feature type="region of interest" description="Disordered" evidence="1">
    <location>
        <begin position="251"/>
        <end position="282"/>
    </location>
</feature>
<feature type="compositionally biased region" description="Basic and acidic residues" evidence="1">
    <location>
        <begin position="396"/>
        <end position="406"/>
    </location>
</feature>
<feature type="compositionally biased region" description="Basic and acidic residues" evidence="1">
    <location>
        <begin position="251"/>
        <end position="263"/>
    </location>
</feature>
<proteinExistence type="predicted"/>